<keyword evidence="2" id="KW-1185">Reference proteome</keyword>
<evidence type="ECO:0000313" key="2">
    <source>
        <dbReference type="Proteomes" id="UP000238937"/>
    </source>
</evidence>
<evidence type="ECO:0008006" key="3">
    <source>
        <dbReference type="Google" id="ProtNLM"/>
    </source>
</evidence>
<proteinExistence type="predicted"/>
<comment type="caution">
    <text evidence="1">The sequence shown here is derived from an EMBL/GenBank/DDBJ whole genome shotgun (WGS) entry which is preliminary data.</text>
</comment>
<evidence type="ECO:0000313" key="1">
    <source>
        <dbReference type="EMBL" id="PSB58347.1"/>
    </source>
</evidence>
<gene>
    <name evidence="1" type="ORF">C7B77_05150</name>
</gene>
<dbReference type="Gene3D" id="3.20.20.80">
    <property type="entry name" value="Glycosidases"/>
    <property type="match status" value="1"/>
</dbReference>
<dbReference type="RefSeq" id="WP_106300971.1">
    <property type="nucleotide sequence ID" value="NZ_PVWO01000039.1"/>
</dbReference>
<dbReference type="InterPro" id="IPR052177">
    <property type="entry name" value="Divisome_Glycosyl_Hydrolase"/>
</dbReference>
<dbReference type="Proteomes" id="UP000238937">
    <property type="component" value="Unassembled WGS sequence"/>
</dbReference>
<reference evidence="1 2" key="1">
    <citation type="submission" date="2018-03" db="EMBL/GenBank/DDBJ databases">
        <title>The ancient ancestry and fast evolution of plastids.</title>
        <authorList>
            <person name="Moore K.R."/>
            <person name="Magnabosco C."/>
            <person name="Momper L."/>
            <person name="Gold D.A."/>
            <person name="Bosak T."/>
            <person name="Fournier G.P."/>
        </authorList>
    </citation>
    <scope>NUCLEOTIDE SEQUENCE [LARGE SCALE GENOMIC DNA]</scope>
    <source>
        <strain evidence="1 2">CCALA 037</strain>
    </source>
</reference>
<accession>A0A2T1GKK8</accession>
<dbReference type="EMBL" id="PVWO01000039">
    <property type="protein sequence ID" value="PSB58347.1"/>
    <property type="molecule type" value="Genomic_DNA"/>
</dbReference>
<protein>
    <recommendedName>
        <fullName evidence="3">Glycosyl hydrolase-like 10 domain-containing protein</fullName>
    </recommendedName>
</protein>
<dbReference type="PANTHER" id="PTHR43405">
    <property type="entry name" value="GLYCOSYL HYDROLASE DIGH"/>
    <property type="match status" value="1"/>
</dbReference>
<organism evidence="1 2">
    <name type="scientific">Chamaesiphon polymorphus CCALA 037</name>
    <dbReference type="NCBI Taxonomy" id="2107692"/>
    <lineage>
        <taxon>Bacteria</taxon>
        <taxon>Bacillati</taxon>
        <taxon>Cyanobacteriota</taxon>
        <taxon>Cyanophyceae</taxon>
        <taxon>Gomontiellales</taxon>
        <taxon>Chamaesiphonaceae</taxon>
        <taxon>Chamaesiphon</taxon>
    </lineage>
</organism>
<dbReference type="OrthoDB" id="418487at2"/>
<dbReference type="AlphaFoldDB" id="A0A2T1GKK8"/>
<name>A0A2T1GKK8_9CYAN</name>
<dbReference type="PANTHER" id="PTHR43405:SF1">
    <property type="entry name" value="GLYCOSYL HYDROLASE DIGH"/>
    <property type="match status" value="1"/>
</dbReference>
<sequence length="520" mass="59099">MDCTLHKQLPVSLLGWYRHKWRQKFLLGVLATTSSLGQGYYAESTLAQTALSRVDYCQIPLAEASAKNTLRLAAQNGDRNSQTKYNEIVKKHVNYVAQCRQKSWLKNQAIWIRLYPCDTRPGALEEIFDRMVNRGYNQVYVATFYGKALLPRATNRTAWNSVLTSRGTDKTDLLADAIQKGRERGLKVYAWMYSLNFGPEYAVTPEGQSALALNGRGETTLFAGEEGFQKAQDGSTNSVLFVDPHSNKAKTDYERLVKEVIARRPDGILFDYIRFPRGQGAQSIAGQVRDLWIYGEESRQALMALAKNNKGTYLIDRYLTNGTITINDLKEADKLHPLEVEPMWQGRTPLDNEANMAYEDKFAWIEWDLWQLTVAHASQGVVNFLQRAAAPAEQQRIKSGSVFFPEANQPVGRRGYDSRLQPWDRFTATSEWHPMAYATCNRSDCITNQVRRVLSFAPATTNVIPALAGNWSKPTDGRPSLEEQMDSIHRSLPQINSISHFAFSWQEPEYDYYRSSCQLK</sequence>